<gene>
    <name evidence="3" type="ORF">LUZ62_024385</name>
</gene>
<dbReference type="PANTHER" id="PTHR47857">
    <property type="entry name" value="EXPRESSED PROTEIN-RELATED"/>
    <property type="match status" value="1"/>
</dbReference>
<feature type="domain" description="DUF4378" evidence="2">
    <location>
        <begin position="551"/>
        <end position="694"/>
    </location>
</feature>
<name>A0AAV8H233_9POAL</name>
<comment type="caution">
    <text evidence="3">The sequence shown here is derived from an EMBL/GenBank/DDBJ whole genome shotgun (WGS) entry which is preliminary data.</text>
</comment>
<sequence>MTKHYPAAMKNRTDKWGLQHDSENVGCVSSIFRMFDFRRTPKLISYLNYTGKHAVVNVNAKSKNNEGIHECVEHVNKNTRATRPGMQSVKTLMEEEMAKLIPASMIPSKNFQMKTSENKTEVKLQKKRFNPEINRPNSLMYPQSPESFDFTNQIDCYDLDSCLSECSAQEIYPKKAKSNCNSRDSNSIILECLSGLDQSEELCKTEAIESTNHSFRKREKLKTNQGYSRIVILKPSLSRINSPLERINDKRGFQHLSVAEIKSRLRQTIIESRKERELISIATDGLHNASKLDSVETEETKMESIGAKEAERIVGSFSYEMAKMHLMERVDHLGKNDLKISRKKKSLSSLFSLPDFDSLSSPICTPRMEDDVSLLAEASNLMCSVPLKEECNVDILNPLVGLEETEDEFKVTTEELDILGGDIQGEEMVGVMECLDSLEGQVEEPESSRISEEGDSSNSHVRPIDVAAQPFATEVIESTDTLEKNIKDSCSVFLHDEVVPDDIVRFTSRTTKHEELPIQRTTIRFKEFDISSFLNPTYETPILDDKEIRSEFVRVVVKASGLCRGHSERWRADGPLLDSFLYDEIGISYDYSDDSKYLFDLIEEVLNEMRNIFFIPSPWVWSTNKRIRSVPVGEDLIKEVCKGVDLLLNHKFPCTLDQIVAKDFEYASWMDTRPDIEVVVLETGDDTLDDLLEEAIFDLWFS</sequence>
<dbReference type="PANTHER" id="PTHR47857:SF1">
    <property type="entry name" value="OS04G0559200 PROTEIN"/>
    <property type="match status" value="1"/>
</dbReference>
<dbReference type="Pfam" id="PF14309">
    <property type="entry name" value="DUF4378"/>
    <property type="match status" value="1"/>
</dbReference>
<proteinExistence type="predicted"/>
<dbReference type="EMBL" id="JAMFTS010000001">
    <property type="protein sequence ID" value="KAJ4811819.1"/>
    <property type="molecule type" value="Genomic_DNA"/>
</dbReference>
<feature type="region of interest" description="Disordered" evidence="1">
    <location>
        <begin position="440"/>
        <end position="460"/>
    </location>
</feature>
<evidence type="ECO:0000256" key="1">
    <source>
        <dbReference type="SAM" id="MobiDB-lite"/>
    </source>
</evidence>
<evidence type="ECO:0000313" key="3">
    <source>
        <dbReference type="EMBL" id="KAJ4811819.1"/>
    </source>
</evidence>
<protein>
    <submittedName>
        <fullName evidence="3">Phosphatidylinositol N-acetyglucosaminlytransferase subunit P-like protein</fullName>
    </submittedName>
</protein>
<dbReference type="AlphaFoldDB" id="A0AAV8H233"/>
<keyword evidence="4" id="KW-1185">Reference proteome</keyword>
<evidence type="ECO:0000259" key="2">
    <source>
        <dbReference type="Pfam" id="PF14309"/>
    </source>
</evidence>
<evidence type="ECO:0000313" key="4">
    <source>
        <dbReference type="Proteomes" id="UP001140206"/>
    </source>
</evidence>
<dbReference type="Proteomes" id="UP001140206">
    <property type="component" value="Chromosome 1"/>
</dbReference>
<reference evidence="3" key="1">
    <citation type="submission" date="2022-08" db="EMBL/GenBank/DDBJ databases">
        <authorList>
            <person name="Marques A."/>
        </authorList>
    </citation>
    <scope>NUCLEOTIDE SEQUENCE</scope>
    <source>
        <strain evidence="3">RhyPub2mFocal</strain>
        <tissue evidence="3">Leaves</tissue>
    </source>
</reference>
<organism evidence="3 4">
    <name type="scientific">Rhynchospora pubera</name>
    <dbReference type="NCBI Taxonomy" id="906938"/>
    <lineage>
        <taxon>Eukaryota</taxon>
        <taxon>Viridiplantae</taxon>
        <taxon>Streptophyta</taxon>
        <taxon>Embryophyta</taxon>
        <taxon>Tracheophyta</taxon>
        <taxon>Spermatophyta</taxon>
        <taxon>Magnoliopsida</taxon>
        <taxon>Liliopsida</taxon>
        <taxon>Poales</taxon>
        <taxon>Cyperaceae</taxon>
        <taxon>Cyperoideae</taxon>
        <taxon>Rhynchosporeae</taxon>
        <taxon>Rhynchospora</taxon>
    </lineage>
</organism>
<accession>A0AAV8H233</accession>
<dbReference type="InterPro" id="IPR025486">
    <property type="entry name" value="DUF4378"/>
</dbReference>